<evidence type="ECO:0000256" key="3">
    <source>
        <dbReference type="ARBA" id="ARBA00022729"/>
    </source>
</evidence>
<keyword evidence="4" id="KW-0378">Hydrolase</keyword>
<dbReference type="GO" id="GO:0006508">
    <property type="term" value="P:proteolysis"/>
    <property type="evidence" value="ECO:0007669"/>
    <property type="project" value="UniProtKB-KW"/>
</dbReference>
<name>U2P5W2_9BACT</name>
<evidence type="ECO:0000256" key="1">
    <source>
        <dbReference type="ARBA" id="ARBA00009693"/>
    </source>
</evidence>
<gene>
    <name evidence="9" type="ORF">HMPREF9135_1197</name>
</gene>
<keyword evidence="3" id="KW-0732">Signal</keyword>
<accession>U2P5W2</accession>
<dbReference type="PATRIC" id="fig|1115809.3.peg.1578"/>
<dbReference type="NCBIfam" id="TIGR04183">
    <property type="entry name" value="Por_Secre_tail"/>
    <property type="match status" value="1"/>
</dbReference>
<dbReference type="PRINTS" id="PR00797">
    <property type="entry name" value="STREPTOPAIN"/>
</dbReference>
<dbReference type="Gene3D" id="3.90.70.50">
    <property type="entry name" value="Peptidase C10, streptopain"/>
    <property type="match status" value="1"/>
</dbReference>
<dbReference type="GO" id="GO:0008234">
    <property type="term" value="F:cysteine-type peptidase activity"/>
    <property type="evidence" value="ECO:0007669"/>
    <property type="project" value="UniProtKB-KW"/>
</dbReference>
<dbReference type="InterPro" id="IPR025896">
    <property type="entry name" value="Spi_Prtas-inh"/>
</dbReference>
<reference evidence="9 10" key="1">
    <citation type="submission" date="2013-08" db="EMBL/GenBank/DDBJ databases">
        <authorList>
            <person name="Durkin A.S."/>
            <person name="Haft D.R."/>
            <person name="McCorrison J."/>
            <person name="Torralba M."/>
            <person name="Gillis M."/>
            <person name="Haft D.H."/>
            <person name="Methe B."/>
            <person name="Sutton G."/>
            <person name="Nelson K.E."/>
        </authorList>
    </citation>
    <scope>NUCLEOTIDE SEQUENCE [LARGE SCALE GENOMIC DNA]</scope>
    <source>
        <strain evidence="9 10">F0067</strain>
    </source>
</reference>
<dbReference type="Pfam" id="PF01640">
    <property type="entry name" value="Peptidase_C10"/>
    <property type="match status" value="1"/>
</dbReference>
<evidence type="ECO:0000256" key="5">
    <source>
        <dbReference type="ARBA" id="ARBA00022807"/>
    </source>
</evidence>
<evidence type="ECO:0000256" key="4">
    <source>
        <dbReference type="ARBA" id="ARBA00022801"/>
    </source>
</evidence>
<dbReference type="Proteomes" id="UP000016648">
    <property type="component" value="Unassembled WGS sequence"/>
</dbReference>
<keyword evidence="2" id="KW-0645">Protease</keyword>
<feature type="compositionally biased region" description="Polar residues" evidence="7">
    <location>
        <begin position="1"/>
        <end position="12"/>
    </location>
</feature>
<protein>
    <submittedName>
        <fullName evidence="9">Por secretion system C-terminal sorting domain protein</fullName>
    </submittedName>
</protein>
<feature type="domain" description="Spi protease inhibitor" evidence="8">
    <location>
        <begin position="49"/>
        <end position="139"/>
    </location>
</feature>
<evidence type="ECO:0000256" key="7">
    <source>
        <dbReference type="SAM" id="MobiDB-lite"/>
    </source>
</evidence>
<evidence type="ECO:0000259" key="8">
    <source>
        <dbReference type="Pfam" id="PF13734"/>
    </source>
</evidence>
<dbReference type="AlphaFoldDB" id="U2P5W2"/>
<evidence type="ECO:0000313" key="10">
    <source>
        <dbReference type="Proteomes" id="UP000016648"/>
    </source>
</evidence>
<dbReference type="Pfam" id="PF13734">
    <property type="entry name" value="Inhibitor_I69"/>
    <property type="match status" value="1"/>
</dbReference>
<feature type="active site" description="Nucleophile" evidence="6">
    <location>
        <position position="188"/>
    </location>
</feature>
<feature type="active site" description="Proton acceptor" evidence="6">
    <location>
        <position position="332"/>
    </location>
</feature>
<dbReference type="InterPro" id="IPR044934">
    <property type="entry name" value="Streptopain_sf"/>
</dbReference>
<evidence type="ECO:0000256" key="6">
    <source>
        <dbReference type="PIRSR" id="PIRSR600200-1"/>
    </source>
</evidence>
<organism evidence="9 10">
    <name type="scientific">Segatella baroniae F0067</name>
    <dbReference type="NCBI Taxonomy" id="1115809"/>
    <lineage>
        <taxon>Bacteria</taxon>
        <taxon>Pseudomonadati</taxon>
        <taxon>Bacteroidota</taxon>
        <taxon>Bacteroidia</taxon>
        <taxon>Bacteroidales</taxon>
        <taxon>Prevotellaceae</taxon>
        <taxon>Segatella</taxon>
    </lineage>
</organism>
<dbReference type="InterPro" id="IPR026444">
    <property type="entry name" value="Secre_tail"/>
</dbReference>
<keyword evidence="10" id="KW-1185">Reference proteome</keyword>
<evidence type="ECO:0000256" key="2">
    <source>
        <dbReference type="ARBA" id="ARBA00022670"/>
    </source>
</evidence>
<evidence type="ECO:0000313" key="9">
    <source>
        <dbReference type="EMBL" id="ERK39104.1"/>
    </source>
</evidence>
<comment type="similarity">
    <text evidence="1">Belongs to the peptidase C10 family.</text>
</comment>
<dbReference type="EMBL" id="AWEY01000029">
    <property type="protein sequence ID" value="ERK39104.1"/>
    <property type="molecule type" value="Genomic_DNA"/>
</dbReference>
<dbReference type="SUPFAM" id="SSF54001">
    <property type="entry name" value="Cysteine proteinases"/>
    <property type="match status" value="1"/>
</dbReference>
<feature type="region of interest" description="Disordered" evidence="7">
    <location>
        <begin position="1"/>
        <end position="24"/>
    </location>
</feature>
<proteinExistence type="inferred from homology"/>
<dbReference type="InterPro" id="IPR000200">
    <property type="entry name" value="Peptidase_C10"/>
</dbReference>
<comment type="caution">
    <text evidence="9">The sequence shown here is derived from an EMBL/GenBank/DDBJ whole genome shotgun (WGS) entry which is preliminary data.</text>
</comment>
<keyword evidence="5" id="KW-0788">Thiol protease</keyword>
<dbReference type="InterPro" id="IPR038765">
    <property type="entry name" value="Papain-like_cys_pep_sf"/>
</dbReference>
<sequence>MNINKTTMTQKKQQNRRMPAGNPLHPLRSLSRTFVLALLALAAFSSLSAKRVTPQKAHDIALKYVQPDRHRPSVTRSKGSFETAMEPFYVFNDTRGKGFVVVAGDDTMGEVLAYSDTGRLDTLNANPGARLLLQAYRERFAQLQQHPETAKPSTRAVPTYKAVAPLLSCKWNQDYPYNKKTGYRYTGCVATAMAQMMYFHKWPTRGKGENTYIVSYDNRTLHADFSKSRYDWAHMKDWYDNRHHYTDGEADAVALLMSDVGIAANMQYTPSSSGAYDNVAERALQNNFDYTTALVTRADEGTAGFTEIVRQELLNGFPVYLSGFYSLEGSGHAWVTDGLNDKGLFHMNFGWGGQSDGYFSLTATDVAQSGSEFGGRPLSFKFRLTAILAHPNKADAKPIDPSLLPDSPKLKFNLGGSLRLPEGHAKTFATTTILPAEMCEFVNKGKDFRGDIGVGIFDMEGKLLKICPSDDHATGGFTQRMYANYDNGAMKTDYLINVPQKIKVDVSGLTDGYYQILPICVPKKNDGQWGEWTRMKLAPRMEIEIKNKMVRVSEEGFFDAGFQLSEHPSKRSFKPGDEEKIYFAVRNKGGLERTCYAKLQLLDANDKVALEIRQENKTELTGFDVTLLPLTIKIPADFAEGRYRTKLELIYANGNGIDDSEAERHTVAKVHDNDETFFDISSQATRIENTPTTDFRLTIDGNTLTVQGKALQWIKIFDQTGRLLKQAAATSKHSAVLSLSGLPQGVYLMQAADGGHVYARRFLKR</sequence>